<protein>
    <submittedName>
        <fullName evidence="1">Uncharacterized protein</fullName>
    </submittedName>
</protein>
<sequence>MIAAITPPDHWLPEAATFSQLKRILEDRHVFSPCEACTQQDRGWTLLSESEVGRATELTIGGHAFFAMICRHCGHTRLHHKRTLFLAINGLLEAAP</sequence>
<gene>
    <name evidence="1" type="ORF">SAMN04488103_109168</name>
</gene>
<dbReference type="Proteomes" id="UP000198761">
    <property type="component" value="Unassembled WGS sequence"/>
</dbReference>
<dbReference type="RefSeq" id="WP_091302830.1">
    <property type="nucleotide sequence ID" value="NZ_FOCE01000009.1"/>
</dbReference>
<dbReference type="AlphaFoldDB" id="A0A1H8KQ80"/>
<dbReference type="EMBL" id="FOCE01000009">
    <property type="protein sequence ID" value="SEN95037.1"/>
    <property type="molecule type" value="Genomic_DNA"/>
</dbReference>
<dbReference type="STRING" id="933059.SAMN04488103_109168"/>
<accession>A0A1H8KQ80</accession>
<keyword evidence="2" id="KW-1185">Reference proteome</keyword>
<proteinExistence type="predicted"/>
<evidence type="ECO:0000313" key="1">
    <source>
        <dbReference type="EMBL" id="SEN95037.1"/>
    </source>
</evidence>
<reference evidence="1 2" key="1">
    <citation type="submission" date="2016-10" db="EMBL/GenBank/DDBJ databases">
        <authorList>
            <person name="de Groot N.N."/>
        </authorList>
    </citation>
    <scope>NUCLEOTIDE SEQUENCE [LARGE SCALE GENOMIC DNA]</scope>
    <source>
        <strain evidence="1 2">DSM 3857</strain>
    </source>
</reference>
<name>A0A1H8KQ80_9RHOB</name>
<evidence type="ECO:0000313" key="2">
    <source>
        <dbReference type="Proteomes" id="UP000198761"/>
    </source>
</evidence>
<organism evidence="1 2">
    <name type="scientific">Gemmobacter aquatilis</name>
    <dbReference type="NCBI Taxonomy" id="933059"/>
    <lineage>
        <taxon>Bacteria</taxon>
        <taxon>Pseudomonadati</taxon>
        <taxon>Pseudomonadota</taxon>
        <taxon>Alphaproteobacteria</taxon>
        <taxon>Rhodobacterales</taxon>
        <taxon>Paracoccaceae</taxon>
        <taxon>Gemmobacter</taxon>
    </lineage>
</organism>